<dbReference type="GO" id="GO:0008869">
    <property type="term" value="F:galactonate dehydratase activity"/>
    <property type="evidence" value="ECO:0007669"/>
    <property type="project" value="UniProtKB-EC"/>
</dbReference>
<dbReference type="InterPro" id="IPR013342">
    <property type="entry name" value="Mandelate_racemase_C"/>
</dbReference>
<dbReference type="SUPFAM" id="SSF51604">
    <property type="entry name" value="Enolase C-terminal domain-like"/>
    <property type="match status" value="1"/>
</dbReference>
<dbReference type="InterPro" id="IPR029017">
    <property type="entry name" value="Enolase-like_N"/>
</dbReference>
<dbReference type="Pfam" id="PF13378">
    <property type="entry name" value="MR_MLE_C"/>
    <property type="match status" value="1"/>
</dbReference>
<accession>A0A367YS22</accession>
<dbReference type="SFLD" id="SFLDS00001">
    <property type="entry name" value="Enolase"/>
    <property type="match status" value="1"/>
</dbReference>
<keyword evidence="1 3" id="KW-0456">Lyase</keyword>
<dbReference type="EC" id="4.2.1.6" evidence="3"/>
<dbReference type="InterPro" id="IPR029065">
    <property type="entry name" value="Enolase_C-like"/>
</dbReference>
<dbReference type="AlphaFoldDB" id="A0A367YS22"/>
<dbReference type="PANTHER" id="PTHR48080:SF2">
    <property type="entry name" value="D-GALACTONATE DEHYDRATASE"/>
    <property type="match status" value="1"/>
</dbReference>
<dbReference type="InterPro" id="IPR013341">
    <property type="entry name" value="Mandelate_racemase_N_dom"/>
</dbReference>
<dbReference type="SFLD" id="SFLDG00179">
    <property type="entry name" value="mandelate_racemase"/>
    <property type="match status" value="1"/>
</dbReference>
<dbReference type="RefSeq" id="WP_114127910.1">
    <property type="nucleotide sequence ID" value="NZ_QOUI01000012.1"/>
</dbReference>
<dbReference type="Gene3D" id="3.20.20.120">
    <property type="entry name" value="Enolase-like C-terminal domain"/>
    <property type="match status" value="1"/>
</dbReference>
<dbReference type="SMART" id="SM00922">
    <property type="entry name" value="MR_MLE"/>
    <property type="match status" value="1"/>
</dbReference>
<organism evidence="3 4">
    <name type="scientific">Desertihabitans brevis</name>
    <dbReference type="NCBI Taxonomy" id="2268447"/>
    <lineage>
        <taxon>Bacteria</taxon>
        <taxon>Bacillati</taxon>
        <taxon>Actinomycetota</taxon>
        <taxon>Actinomycetes</taxon>
        <taxon>Propionibacteriales</taxon>
        <taxon>Propionibacteriaceae</taxon>
        <taxon>Desertihabitans</taxon>
    </lineage>
</organism>
<dbReference type="Gene3D" id="3.30.390.10">
    <property type="entry name" value="Enolase-like, N-terminal domain"/>
    <property type="match status" value="1"/>
</dbReference>
<keyword evidence="4" id="KW-1185">Reference proteome</keyword>
<proteinExistence type="predicted"/>
<dbReference type="PROSITE" id="PS00908">
    <property type="entry name" value="MR_MLE_1"/>
    <property type="match status" value="1"/>
</dbReference>
<comment type="caution">
    <text evidence="3">The sequence shown here is derived from an EMBL/GenBank/DDBJ whole genome shotgun (WGS) entry which is preliminary data.</text>
</comment>
<dbReference type="EMBL" id="QOUI01000012">
    <property type="protein sequence ID" value="RCK68349.1"/>
    <property type="molecule type" value="Genomic_DNA"/>
</dbReference>
<dbReference type="InterPro" id="IPR036849">
    <property type="entry name" value="Enolase-like_C_sf"/>
</dbReference>
<gene>
    <name evidence="3" type="ORF">DT076_17070</name>
</gene>
<dbReference type="SUPFAM" id="SSF54826">
    <property type="entry name" value="Enolase N-terminal domain-like"/>
    <property type="match status" value="1"/>
</dbReference>
<evidence type="ECO:0000256" key="1">
    <source>
        <dbReference type="ARBA" id="ARBA00023239"/>
    </source>
</evidence>
<dbReference type="Proteomes" id="UP000252770">
    <property type="component" value="Unassembled WGS sequence"/>
</dbReference>
<evidence type="ECO:0000259" key="2">
    <source>
        <dbReference type="SMART" id="SM00922"/>
    </source>
</evidence>
<dbReference type="PANTHER" id="PTHR48080">
    <property type="entry name" value="D-GALACTONATE DEHYDRATASE-RELATED"/>
    <property type="match status" value="1"/>
</dbReference>
<name>A0A367YS22_9ACTN</name>
<dbReference type="Pfam" id="PF02746">
    <property type="entry name" value="MR_MLE_N"/>
    <property type="match status" value="1"/>
</dbReference>
<sequence>MRITSVEAFRISARLCLVRIGTDGPHTGWGEATLESRTGAVAAAVDELAELLVGHDPRRIEWHHQRLRKGGFYRGGPVLGSAVAGLDQALWDLKGKALGAPVHELLGGPARDRVRVYTSASGSTTDGMVERARELVAAGYTAVKTAPELVLGYLDVPSVLDQLVEHWAALRAAIGRDVDLALDLHGRFSPAASRRLLARLEGIDPLFVEEPLPPELQRDLGPLCASTSVPIATGERLYDRWEVSDVVGSGIAVLQPDLSHAHGISEVVRIAALADLHGVRLAPHCATGPLALAACLQVDLAVDNVLVQECPMEVHRPGEHPWSRLLVGWPFVFADGYLLPPTGPGLGVEVDEDEVRRCALSPAGGNSPVWAQPDGSYAEW</sequence>
<feature type="domain" description="Mandelate racemase/muconate lactonizing enzyme C-terminal" evidence="2">
    <location>
        <begin position="125"/>
        <end position="230"/>
    </location>
</feature>
<dbReference type="NCBIfam" id="NF010624">
    <property type="entry name" value="PRK14017.1"/>
    <property type="match status" value="1"/>
</dbReference>
<evidence type="ECO:0000313" key="4">
    <source>
        <dbReference type="Proteomes" id="UP000252770"/>
    </source>
</evidence>
<reference evidence="3 4" key="1">
    <citation type="submission" date="2018-07" db="EMBL/GenBank/DDBJ databases">
        <title>Desertimonas flava gen. nov. sp. nov.</title>
        <authorList>
            <person name="Liu S."/>
        </authorList>
    </citation>
    <scope>NUCLEOTIDE SEQUENCE [LARGE SCALE GENOMIC DNA]</scope>
    <source>
        <strain evidence="3 4">16Sb5-5</strain>
    </source>
</reference>
<dbReference type="InterPro" id="IPR018110">
    <property type="entry name" value="Mandel_Rmase/mucon_lact_enz_CS"/>
</dbReference>
<evidence type="ECO:0000313" key="3">
    <source>
        <dbReference type="EMBL" id="RCK68349.1"/>
    </source>
</evidence>
<dbReference type="GO" id="GO:0009063">
    <property type="term" value="P:amino acid catabolic process"/>
    <property type="evidence" value="ECO:0007669"/>
    <property type="project" value="InterPro"/>
</dbReference>
<dbReference type="InterPro" id="IPR034593">
    <property type="entry name" value="DgoD-like"/>
</dbReference>
<protein>
    <submittedName>
        <fullName evidence="3">Galactonate dehydratase</fullName>
        <ecNumber evidence="3">4.2.1.6</ecNumber>
    </submittedName>
</protein>